<organism evidence="1 2">
    <name type="scientific">Phytophthora rubi</name>
    <dbReference type="NCBI Taxonomy" id="129364"/>
    <lineage>
        <taxon>Eukaryota</taxon>
        <taxon>Sar</taxon>
        <taxon>Stramenopiles</taxon>
        <taxon>Oomycota</taxon>
        <taxon>Peronosporomycetes</taxon>
        <taxon>Peronosporales</taxon>
        <taxon>Peronosporaceae</taxon>
        <taxon>Phytophthora</taxon>
    </lineage>
</organism>
<evidence type="ECO:0000313" key="2">
    <source>
        <dbReference type="Proteomes" id="UP000435112"/>
    </source>
</evidence>
<gene>
    <name evidence="1" type="ORF">PR002_g25085</name>
</gene>
<dbReference type="Proteomes" id="UP000435112">
    <property type="component" value="Unassembled WGS sequence"/>
</dbReference>
<comment type="caution">
    <text evidence="1">The sequence shown here is derived from an EMBL/GenBank/DDBJ whole genome shotgun (WGS) entry which is preliminary data.</text>
</comment>
<evidence type="ECO:0008006" key="3">
    <source>
        <dbReference type="Google" id="ProtNLM"/>
    </source>
</evidence>
<protein>
    <recommendedName>
        <fullName evidence="3">Leucine-rich repeat-containing N-terminal plant-type domain-containing protein</fullName>
    </recommendedName>
</protein>
<accession>A0A6A3I300</accession>
<sequence>MFLHCSEFVMPPILHEFSYVMGIELWNTTLVRWGEEAALSAEFHPRMIYMMFAFVNLTSLPVGILSPPLPEQLIDLEFIHTNLTTLPDEVEEAWINVQLVYMEHSQLKQFPSVLMKLPALGELSLIDNRFETMPDDVLLTGASSYFYDLALSKNPLRKLPEASEDFYVSYLALEFTQLTEIPAWVDTNVWYNAALGGSPFCDAGTSEVPAVVLCGENDDSWDPLGEERYPTQFIEPSRSLQS</sequence>
<reference evidence="1 2" key="1">
    <citation type="submission" date="2018-09" db="EMBL/GenBank/DDBJ databases">
        <title>Genomic investigation of the strawberry pathogen Phytophthora fragariae indicates pathogenicity is determined by transcriptional variation in three key races.</title>
        <authorList>
            <person name="Adams T.M."/>
            <person name="Armitage A.D."/>
            <person name="Sobczyk M.K."/>
            <person name="Bates H.J."/>
            <person name="Dunwell J.M."/>
            <person name="Nellist C.F."/>
            <person name="Harrison R.J."/>
        </authorList>
    </citation>
    <scope>NUCLEOTIDE SEQUENCE [LARGE SCALE GENOMIC DNA]</scope>
    <source>
        <strain evidence="1 2">SCRP324</strain>
    </source>
</reference>
<dbReference type="OrthoDB" id="70344at2759"/>
<dbReference type="InterPro" id="IPR032675">
    <property type="entry name" value="LRR_dom_sf"/>
</dbReference>
<dbReference type="AlphaFoldDB" id="A0A6A3I300"/>
<dbReference type="EMBL" id="QXFU01003228">
    <property type="protein sequence ID" value="KAE8977196.1"/>
    <property type="molecule type" value="Genomic_DNA"/>
</dbReference>
<dbReference type="SUPFAM" id="SSF52058">
    <property type="entry name" value="L domain-like"/>
    <property type="match status" value="1"/>
</dbReference>
<name>A0A6A3I300_9STRA</name>
<evidence type="ECO:0000313" key="1">
    <source>
        <dbReference type="EMBL" id="KAE8977196.1"/>
    </source>
</evidence>
<proteinExistence type="predicted"/>
<dbReference type="Gene3D" id="3.80.10.10">
    <property type="entry name" value="Ribonuclease Inhibitor"/>
    <property type="match status" value="1"/>
</dbReference>